<dbReference type="eggNOG" id="KOG0386">
    <property type="taxonomic scope" value="Eukaryota"/>
</dbReference>
<keyword evidence="2" id="KW-0378">Hydrolase</keyword>
<dbReference type="GO" id="GO:0005634">
    <property type="term" value="C:nucleus"/>
    <property type="evidence" value="ECO:0007669"/>
    <property type="project" value="UniProtKB-SubCell"/>
</dbReference>
<dbReference type="Pfam" id="PF00271">
    <property type="entry name" value="Helicase_C"/>
    <property type="match status" value="1"/>
</dbReference>
<dbReference type="GO" id="GO:0016787">
    <property type="term" value="F:hydrolase activity"/>
    <property type="evidence" value="ECO:0007669"/>
    <property type="project" value="UniProtKB-KW"/>
</dbReference>
<feature type="region of interest" description="Disordered" evidence="7">
    <location>
        <begin position="319"/>
        <end position="338"/>
    </location>
</feature>
<dbReference type="InterPro" id="IPR001487">
    <property type="entry name" value="Bromodomain"/>
</dbReference>
<keyword evidence="12" id="KW-1185">Reference proteome</keyword>
<evidence type="ECO:0000256" key="5">
    <source>
        <dbReference type="ARBA" id="ARBA00023242"/>
    </source>
</evidence>
<keyword evidence="3" id="KW-0805">Transcription regulation</keyword>
<dbReference type="SUPFAM" id="SSF52540">
    <property type="entry name" value="P-loop containing nucleoside triphosphate hydrolases"/>
    <property type="match status" value="2"/>
</dbReference>
<comment type="subcellular location">
    <subcellularLocation>
        <location evidence="1">Nucleus</location>
    </subcellularLocation>
</comment>
<evidence type="ECO:0000256" key="2">
    <source>
        <dbReference type="ARBA" id="ARBA00022801"/>
    </source>
</evidence>
<reference evidence="11" key="1">
    <citation type="submission" date="2013-04" db="EMBL/GenBank/DDBJ databases">
        <title>The Genome Sequence of Fonticula alba ATCC 38817.</title>
        <authorList>
            <consortium name="The Broad Institute Genomics Platform"/>
            <person name="Russ C."/>
            <person name="Cuomo C."/>
            <person name="Burger G."/>
            <person name="Gray M.W."/>
            <person name="Holland P.W.H."/>
            <person name="King N."/>
            <person name="Lang F.B.F."/>
            <person name="Roger A.J."/>
            <person name="Ruiz-Trillo I."/>
            <person name="Brown M."/>
            <person name="Walker B."/>
            <person name="Young S."/>
            <person name="Zeng Q."/>
            <person name="Gargeya S."/>
            <person name="Fitzgerald M."/>
            <person name="Haas B."/>
            <person name="Abouelleil A."/>
            <person name="Allen A.W."/>
            <person name="Alvarado L."/>
            <person name="Arachchi H.M."/>
            <person name="Berlin A.M."/>
            <person name="Chapman S.B."/>
            <person name="Gainer-Dewar J."/>
            <person name="Goldberg J."/>
            <person name="Griggs A."/>
            <person name="Gujja S."/>
            <person name="Hansen M."/>
            <person name="Howarth C."/>
            <person name="Imamovic A."/>
            <person name="Ireland A."/>
            <person name="Larimer J."/>
            <person name="McCowan C."/>
            <person name="Murphy C."/>
            <person name="Pearson M."/>
            <person name="Poon T.W."/>
            <person name="Priest M."/>
            <person name="Roberts A."/>
            <person name="Saif S."/>
            <person name="Shea T."/>
            <person name="Sisk P."/>
            <person name="Sykes S."/>
            <person name="Wortman J."/>
            <person name="Nusbaum C."/>
            <person name="Birren B."/>
        </authorList>
    </citation>
    <scope>NUCLEOTIDE SEQUENCE [LARGE SCALE GENOMIC DNA]</scope>
    <source>
        <strain evidence="11">ATCC 38817</strain>
    </source>
</reference>
<name>A0A058Z0J8_FONAL</name>
<organism evidence="11">
    <name type="scientific">Fonticula alba</name>
    <name type="common">Slime mold</name>
    <dbReference type="NCBI Taxonomy" id="691883"/>
    <lineage>
        <taxon>Eukaryota</taxon>
        <taxon>Rotosphaerida</taxon>
        <taxon>Fonticulaceae</taxon>
        <taxon>Fonticula</taxon>
    </lineage>
</organism>
<feature type="domain" description="Helicase C-terminal" evidence="10">
    <location>
        <begin position="731"/>
        <end position="893"/>
    </location>
</feature>
<evidence type="ECO:0000313" key="11">
    <source>
        <dbReference type="EMBL" id="KCV67780.1"/>
    </source>
</evidence>
<dbReference type="SMART" id="SM00487">
    <property type="entry name" value="DEXDc"/>
    <property type="match status" value="1"/>
</dbReference>
<dbReference type="Pfam" id="PF08880">
    <property type="entry name" value="QLQ"/>
    <property type="match status" value="1"/>
</dbReference>
<evidence type="ECO:0000256" key="4">
    <source>
        <dbReference type="ARBA" id="ARBA00023117"/>
    </source>
</evidence>
<dbReference type="FunFam" id="3.40.50.10810:FF:000008">
    <property type="entry name" value="Chromatin structure-remodeling complex subunit snf21"/>
    <property type="match status" value="1"/>
</dbReference>
<dbReference type="OrthoDB" id="5857104at2759"/>
<dbReference type="InterPro" id="IPR049730">
    <property type="entry name" value="SNF2/RAD54-like_C"/>
</dbReference>
<dbReference type="InterPro" id="IPR001650">
    <property type="entry name" value="Helicase_C-like"/>
</dbReference>
<feature type="compositionally biased region" description="Polar residues" evidence="7">
    <location>
        <begin position="319"/>
        <end position="330"/>
    </location>
</feature>
<dbReference type="GO" id="GO:0042393">
    <property type="term" value="F:histone binding"/>
    <property type="evidence" value="ECO:0007669"/>
    <property type="project" value="InterPro"/>
</dbReference>
<sequence>MESPGRQAAEAEVGPAEVLQLRAQILAFRYLDSDLPVPAEVLAAALGPPDTRAACAHEQAEEQEDPLLDPLLVALRSPLASGDIAAQLDFRAAFLRSRAQERLALLGDLTASDLGTGHLGEGGSLKVQAMSELRALRLVDLQRELKDRIVRMQDPSTAVDRMLTAGAATYTRAATLPAAGAGSLADMSITERLERQQQVDRQIREERDRLRQRASVASLVDHSQAFFRSHASSSRRLSMLGRSVVQFHATQQRDEERRQDRVRRDMVRFLKENNEAEFRALVRSAKNARVSYLLEQTDLFLENLRGKVLEQKQAISTGGLSGSTSQVFGQTTPAGDAATADVAPAEGGTDDFYQIAHSILEPITEQPGILVGGQLKEYQIKGLQWMVSLYNNNLNGILADEMGLGKTIQTISLISYLMEKKNLMGPYLILAPLSTLSNWRLEFDRWLPSANLIVYMGGRDVRRQHHAAIRSGDFHVLLTTYEYVIRDVGILSRPRWSYMIIDEGHRIKSRSSKLNVTLAKHYPAPHRLLLTGTPLQNNLPELWALLNFLLPVVFGSLSSFDEWFNAPFSGHPSAAATGATAGLSSSALAVARGEKLELSEEESLLVIRRLHKILEPFMLRRLKKDVELALPDKVERIVRCGMSGIQQMLYRVMKKSGSLSLNAATSGGDNPDGTPSRPHVYQNLIMQLRKMSNHPFLFDEVIDQIGGLDSPEDPAGTYAERLVRVSGKLDLLDRMLPKLRAAGHKTLIFFQSTSMMDIVEQYLQQRAFQFLRLQGNTKSEERHDAVRLWNAPDSPYFVFMLTTRAGGLGLNLQTSSTVILFESDWNPFADLQAQDRAHRIGQKQEVRVFRLITADSIEEFVLERAQYKLNVDAKVIQAGKFDQKSSHRDRDSMLKELLAMDRGEDDDDASLSIIDDEELNEQLARNEAELELYSRIDRERDQDRAASFRNTRRAPLPRLMEVSELPKAVVDNLTRSLTDAPELTPQQKLEKLESTGRGRRRPTAVRTYSEDILSETEYLDAVEQGRDIEEVIEEKLQRLRRRAERSASRLAESGGASDSDLAVPEEPVPAAAVTAAAAGSPPAKRLRISSGGASPVMVSVVQSAGAGSTRAPAAGSRAPPSPAAKRPARAASPPAAKKPAKAPPGPRKSTATGRRKAAKGAVPLGPDDPPPPPPANAIAGLQLDRGYSGALGFTLELFRAMGSLPSREEPFREAAALFHNLPNRSLYPDYYTIIAEPISMTIISRRLISGYYLTDRASLAAEPDPVVLGLAPGAESAELAASSRIWRGLFRDMGLLLKNARTYNTEESQVVADARTLYGHFVTAFRRRYGLPDEAVGSAPLVPPPARGG</sequence>
<dbReference type="GO" id="GO:0005524">
    <property type="term" value="F:ATP binding"/>
    <property type="evidence" value="ECO:0007669"/>
    <property type="project" value="InterPro"/>
</dbReference>
<feature type="domain" description="Bromo" evidence="8">
    <location>
        <begin position="1210"/>
        <end position="1311"/>
    </location>
</feature>
<keyword evidence="4 6" id="KW-0103">Bromodomain</keyword>
<evidence type="ECO:0000256" key="6">
    <source>
        <dbReference type="PROSITE-ProRule" id="PRU00035"/>
    </source>
</evidence>
<dbReference type="GO" id="GO:0006355">
    <property type="term" value="P:regulation of DNA-templated transcription"/>
    <property type="evidence" value="ECO:0007669"/>
    <property type="project" value="InterPro"/>
</dbReference>
<keyword evidence="3" id="KW-0804">Transcription</keyword>
<feature type="domain" description="Helicase ATP-binding" evidence="9">
    <location>
        <begin position="387"/>
        <end position="552"/>
    </location>
</feature>
<dbReference type="InterPro" id="IPR038718">
    <property type="entry name" value="SNF2-like_sf"/>
</dbReference>
<dbReference type="Gene3D" id="1.20.920.10">
    <property type="entry name" value="Bromodomain-like"/>
    <property type="match status" value="1"/>
</dbReference>
<dbReference type="PANTHER" id="PTHR10799">
    <property type="entry name" value="SNF2/RAD54 HELICASE FAMILY"/>
    <property type="match status" value="1"/>
</dbReference>
<proteinExistence type="predicted"/>
<dbReference type="Pfam" id="PF00439">
    <property type="entry name" value="Bromodomain"/>
    <property type="match status" value="1"/>
</dbReference>
<feature type="region of interest" description="Disordered" evidence="7">
    <location>
        <begin position="977"/>
        <end position="1005"/>
    </location>
</feature>
<dbReference type="RefSeq" id="XP_009497811.1">
    <property type="nucleotide sequence ID" value="XM_009499536.1"/>
</dbReference>
<dbReference type="SMART" id="SM00490">
    <property type="entry name" value="HELICc"/>
    <property type="match status" value="1"/>
</dbReference>
<dbReference type="PROSITE" id="PS51194">
    <property type="entry name" value="HELICASE_CTER"/>
    <property type="match status" value="1"/>
</dbReference>
<evidence type="ECO:0000256" key="1">
    <source>
        <dbReference type="ARBA" id="ARBA00004123"/>
    </source>
</evidence>
<dbReference type="Pfam" id="PF00176">
    <property type="entry name" value="SNF2-rel_dom"/>
    <property type="match status" value="1"/>
</dbReference>
<dbReference type="InterPro" id="IPR036427">
    <property type="entry name" value="Bromodomain-like_sf"/>
</dbReference>
<evidence type="ECO:0000256" key="3">
    <source>
        <dbReference type="ARBA" id="ARBA00023015"/>
    </source>
</evidence>
<dbReference type="InterPro" id="IPR029295">
    <property type="entry name" value="SnAC"/>
</dbReference>
<evidence type="ECO:0000259" key="10">
    <source>
        <dbReference type="PROSITE" id="PS51194"/>
    </source>
</evidence>
<feature type="compositionally biased region" description="Low complexity" evidence="7">
    <location>
        <begin position="1108"/>
        <end position="1137"/>
    </location>
</feature>
<dbReference type="Gene3D" id="1.20.5.170">
    <property type="match status" value="1"/>
</dbReference>
<evidence type="ECO:0000313" key="12">
    <source>
        <dbReference type="Proteomes" id="UP000030693"/>
    </source>
</evidence>
<dbReference type="PROSITE" id="PS50014">
    <property type="entry name" value="BROMODOMAIN_2"/>
    <property type="match status" value="1"/>
</dbReference>
<evidence type="ECO:0000259" key="9">
    <source>
        <dbReference type="PROSITE" id="PS51192"/>
    </source>
</evidence>
<dbReference type="CDD" id="cd04369">
    <property type="entry name" value="Bromodomain"/>
    <property type="match status" value="1"/>
</dbReference>
<evidence type="ECO:0000259" key="8">
    <source>
        <dbReference type="PROSITE" id="PS50014"/>
    </source>
</evidence>
<accession>A0A058Z0J8</accession>
<gene>
    <name evidence="11" type="ORF">H696_05722</name>
</gene>
<feature type="compositionally biased region" description="Pro residues" evidence="7">
    <location>
        <begin position="1166"/>
        <end position="1175"/>
    </location>
</feature>
<feature type="region of interest" description="Disordered" evidence="7">
    <location>
        <begin position="1108"/>
        <end position="1180"/>
    </location>
</feature>
<dbReference type="SMART" id="SM01314">
    <property type="entry name" value="SnAC"/>
    <property type="match status" value="1"/>
</dbReference>
<evidence type="ECO:0000256" key="7">
    <source>
        <dbReference type="SAM" id="MobiDB-lite"/>
    </source>
</evidence>
<dbReference type="Gene3D" id="3.40.50.10810">
    <property type="entry name" value="Tandem AAA-ATPase domain"/>
    <property type="match status" value="1"/>
</dbReference>
<keyword evidence="5" id="KW-0539">Nucleus</keyword>
<dbReference type="InterPro" id="IPR014001">
    <property type="entry name" value="Helicase_ATP-bd"/>
</dbReference>
<dbReference type="Gene3D" id="3.40.50.300">
    <property type="entry name" value="P-loop containing nucleotide triphosphate hydrolases"/>
    <property type="match status" value="1"/>
</dbReference>
<dbReference type="PROSITE" id="PS51192">
    <property type="entry name" value="HELICASE_ATP_BIND_1"/>
    <property type="match status" value="1"/>
</dbReference>
<dbReference type="STRING" id="691883.A0A058Z0J8"/>
<dbReference type="SUPFAM" id="SSF47370">
    <property type="entry name" value="Bromodomain"/>
    <property type="match status" value="1"/>
</dbReference>
<dbReference type="EMBL" id="KB932213">
    <property type="protein sequence ID" value="KCV67780.1"/>
    <property type="molecule type" value="Genomic_DNA"/>
</dbReference>
<dbReference type="CDD" id="cd18793">
    <property type="entry name" value="SF2_C_SNF"/>
    <property type="match status" value="1"/>
</dbReference>
<dbReference type="GeneID" id="20530447"/>
<dbReference type="InterPro" id="IPR014978">
    <property type="entry name" value="Gln-Leu-Gln_QLQ"/>
</dbReference>
<dbReference type="Proteomes" id="UP000030693">
    <property type="component" value="Unassembled WGS sequence"/>
</dbReference>
<evidence type="ECO:0008006" key="13">
    <source>
        <dbReference type="Google" id="ProtNLM"/>
    </source>
</evidence>
<dbReference type="PRINTS" id="PR00503">
    <property type="entry name" value="BROMODOMAIN"/>
</dbReference>
<dbReference type="InterPro" id="IPR000330">
    <property type="entry name" value="SNF2_N"/>
</dbReference>
<dbReference type="InterPro" id="IPR027417">
    <property type="entry name" value="P-loop_NTPase"/>
</dbReference>
<protein>
    <recommendedName>
        <fullName evidence="13">Adenosinetriphosphatase</fullName>
    </recommendedName>
</protein>
<dbReference type="SMART" id="SM00297">
    <property type="entry name" value="BROMO"/>
    <property type="match status" value="1"/>
</dbReference>